<dbReference type="PROSITE" id="PS51294">
    <property type="entry name" value="HTH_MYB"/>
    <property type="match status" value="1"/>
</dbReference>
<sequence>MVEQVFSSGSIASSLGTSSAETPLLPIETSKYNATLFFGGLKIPTSLPDKQEVFGHNRPHNFLSTSSDTDNDERLPPTSTSIPIFLLKNSFEKYSNCRRKKVCDVHTRNVDSRNPPGTSCVRCKLQKKVCRGSPCLRCRNAGKDCEQQEYRRSVKRPKIEQPCSGASMVGTCILCCIALVGSYVTHNCSLPSLLQPAVISVPNTKDLVNTAHIRSVPIPETPYLLTTGTATVSNEAHHNGHAWTREEDRALRFLVTFFGEKEEQWQKIASYMDDRTIENCRERFYLLNEPALSGRIMQQDDVKKPSLIQADVASHHIICLRKTLVSSVDRRMIAEDAFRHSVRGTTDEALAHINGGEVSLEEDNTSGDVSMPTSSRAISSPPLQINEETVSILPSTALGDGCFPGWHLEYPPRCPPTMHGEGGVTNNPNTENNWDYSNMLGGISCHTGSLGTEDGEWFCLYGWGGLDGHDGLCFEESGASTRSVI</sequence>
<protein>
    <submittedName>
        <fullName evidence="4">Uncharacterized protein</fullName>
    </submittedName>
</protein>
<reference evidence="4 5" key="1">
    <citation type="journal article" date="2018" name="New Phytol.">
        <title>Phylogenomics of Endogonaceae and evolution of mycorrhizas within Mucoromycota.</title>
        <authorList>
            <person name="Chang Y."/>
            <person name="Desiro A."/>
            <person name="Na H."/>
            <person name="Sandor L."/>
            <person name="Lipzen A."/>
            <person name="Clum A."/>
            <person name="Barry K."/>
            <person name="Grigoriev I.V."/>
            <person name="Martin F.M."/>
            <person name="Stajich J.E."/>
            <person name="Smith M.E."/>
            <person name="Bonito G."/>
            <person name="Spatafora J.W."/>
        </authorList>
    </citation>
    <scope>NUCLEOTIDE SEQUENCE [LARGE SCALE GENOMIC DNA]</scope>
    <source>
        <strain evidence="4 5">GMNB39</strain>
    </source>
</reference>
<dbReference type="InterPro" id="IPR001138">
    <property type="entry name" value="Zn2Cys6_DnaBD"/>
</dbReference>
<feature type="domain" description="HTH myb-type" evidence="3">
    <location>
        <begin position="235"/>
        <end position="292"/>
    </location>
</feature>
<keyword evidence="5" id="KW-1185">Reference proteome</keyword>
<accession>A0A433CZ28</accession>
<dbReference type="GO" id="GO:0008270">
    <property type="term" value="F:zinc ion binding"/>
    <property type="evidence" value="ECO:0007669"/>
    <property type="project" value="InterPro"/>
</dbReference>
<dbReference type="CDD" id="cd00167">
    <property type="entry name" value="SANT"/>
    <property type="match status" value="1"/>
</dbReference>
<dbReference type="AlphaFoldDB" id="A0A433CZ28"/>
<dbReference type="Pfam" id="PF00249">
    <property type="entry name" value="Myb_DNA-binding"/>
    <property type="match status" value="1"/>
</dbReference>
<dbReference type="InterPro" id="IPR009057">
    <property type="entry name" value="Homeodomain-like_sf"/>
</dbReference>
<organism evidence="4 5">
    <name type="scientific">Jimgerdemannia flammicorona</name>
    <dbReference type="NCBI Taxonomy" id="994334"/>
    <lineage>
        <taxon>Eukaryota</taxon>
        <taxon>Fungi</taxon>
        <taxon>Fungi incertae sedis</taxon>
        <taxon>Mucoromycota</taxon>
        <taxon>Mucoromycotina</taxon>
        <taxon>Endogonomycetes</taxon>
        <taxon>Endogonales</taxon>
        <taxon>Endogonaceae</taxon>
        <taxon>Jimgerdemannia</taxon>
    </lineage>
</organism>
<feature type="domain" description="Myb-like" evidence="2">
    <location>
        <begin position="235"/>
        <end position="284"/>
    </location>
</feature>
<proteinExistence type="predicted"/>
<dbReference type="SMART" id="SM00717">
    <property type="entry name" value="SANT"/>
    <property type="match status" value="1"/>
</dbReference>
<evidence type="ECO:0000259" key="3">
    <source>
        <dbReference type="PROSITE" id="PS51294"/>
    </source>
</evidence>
<dbReference type="InterPro" id="IPR001005">
    <property type="entry name" value="SANT/Myb"/>
</dbReference>
<evidence type="ECO:0000313" key="4">
    <source>
        <dbReference type="EMBL" id="RUP43835.1"/>
    </source>
</evidence>
<dbReference type="Proteomes" id="UP000268093">
    <property type="component" value="Unassembled WGS sequence"/>
</dbReference>
<comment type="caution">
    <text evidence="4">The sequence shown here is derived from an EMBL/GenBank/DDBJ whole genome shotgun (WGS) entry which is preliminary data.</text>
</comment>
<name>A0A433CZ28_9FUNG</name>
<feature type="compositionally biased region" description="Polar residues" evidence="1">
    <location>
        <begin position="366"/>
        <end position="379"/>
    </location>
</feature>
<evidence type="ECO:0000259" key="2">
    <source>
        <dbReference type="PROSITE" id="PS50090"/>
    </source>
</evidence>
<gene>
    <name evidence="4" type="ORF">BC936DRAFT_136668</name>
</gene>
<feature type="region of interest" description="Disordered" evidence="1">
    <location>
        <begin position="54"/>
        <end position="76"/>
    </location>
</feature>
<dbReference type="InterPro" id="IPR017930">
    <property type="entry name" value="Myb_dom"/>
</dbReference>
<evidence type="ECO:0000313" key="5">
    <source>
        <dbReference type="Proteomes" id="UP000268093"/>
    </source>
</evidence>
<evidence type="ECO:0000256" key="1">
    <source>
        <dbReference type="SAM" id="MobiDB-lite"/>
    </source>
</evidence>
<dbReference type="GO" id="GO:0000981">
    <property type="term" value="F:DNA-binding transcription factor activity, RNA polymerase II-specific"/>
    <property type="evidence" value="ECO:0007669"/>
    <property type="project" value="InterPro"/>
</dbReference>
<dbReference type="CDD" id="cd00067">
    <property type="entry name" value="GAL4"/>
    <property type="match status" value="1"/>
</dbReference>
<feature type="region of interest" description="Disordered" evidence="1">
    <location>
        <begin position="359"/>
        <end position="379"/>
    </location>
</feature>
<dbReference type="EMBL" id="RBNI01010207">
    <property type="protein sequence ID" value="RUP43835.1"/>
    <property type="molecule type" value="Genomic_DNA"/>
</dbReference>
<dbReference type="Gene3D" id="1.10.10.60">
    <property type="entry name" value="Homeodomain-like"/>
    <property type="match status" value="1"/>
</dbReference>
<dbReference type="SUPFAM" id="SSF46689">
    <property type="entry name" value="Homeodomain-like"/>
    <property type="match status" value="1"/>
</dbReference>
<dbReference type="PROSITE" id="PS50090">
    <property type="entry name" value="MYB_LIKE"/>
    <property type="match status" value="1"/>
</dbReference>